<accession>A0A914HTH7</accession>
<evidence type="ECO:0000313" key="2">
    <source>
        <dbReference type="Proteomes" id="UP000887572"/>
    </source>
</evidence>
<proteinExistence type="predicted"/>
<name>A0A914HTH7_GLORO</name>
<dbReference type="Proteomes" id="UP000887572">
    <property type="component" value="Unplaced"/>
</dbReference>
<evidence type="ECO:0000256" key="1">
    <source>
        <dbReference type="SAM" id="SignalP"/>
    </source>
</evidence>
<evidence type="ECO:0000313" key="3">
    <source>
        <dbReference type="WBParaSite" id="Gr19_v10_g4071.t1"/>
    </source>
</evidence>
<reference evidence="3" key="1">
    <citation type="submission" date="2022-11" db="UniProtKB">
        <authorList>
            <consortium name="WormBaseParasite"/>
        </authorList>
    </citation>
    <scope>IDENTIFICATION</scope>
</reference>
<feature type="chain" id="PRO_5037274504" evidence="1">
    <location>
        <begin position="35"/>
        <end position="116"/>
    </location>
</feature>
<feature type="signal peptide" evidence="1">
    <location>
        <begin position="1"/>
        <end position="34"/>
    </location>
</feature>
<keyword evidence="1" id="KW-0732">Signal</keyword>
<dbReference type="WBParaSite" id="Gr19_v10_g4071.t1">
    <property type="protein sequence ID" value="Gr19_v10_g4071.t1"/>
    <property type="gene ID" value="Gr19_v10_g4071"/>
</dbReference>
<dbReference type="AlphaFoldDB" id="A0A914HTH7"/>
<protein>
    <submittedName>
        <fullName evidence="3">Uncharacterized protein</fullName>
    </submittedName>
</protein>
<sequence length="116" mass="12674">MSSSQSTVFSTVSLLLLLSLFLLSLIVVTTECRAGLIALEELDNQIGPYSVEWQLAPETAGGNVGVGDSAEGENWVPELLRLRKRWATQLRFGKKAVAAADGPIRQWASQVRFGRK</sequence>
<keyword evidence="2" id="KW-1185">Reference proteome</keyword>
<organism evidence="2 3">
    <name type="scientific">Globodera rostochiensis</name>
    <name type="common">Golden nematode worm</name>
    <name type="synonym">Heterodera rostochiensis</name>
    <dbReference type="NCBI Taxonomy" id="31243"/>
    <lineage>
        <taxon>Eukaryota</taxon>
        <taxon>Metazoa</taxon>
        <taxon>Ecdysozoa</taxon>
        <taxon>Nematoda</taxon>
        <taxon>Chromadorea</taxon>
        <taxon>Rhabditida</taxon>
        <taxon>Tylenchina</taxon>
        <taxon>Tylenchomorpha</taxon>
        <taxon>Tylenchoidea</taxon>
        <taxon>Heteroderidae</taxon>
        <taxon>Heteroderinae</taxon>
        <taxon>Globodera</taxon>
    </lineage>
</organism>